<dbReference type="Pfam" id="PF09808">
    <property type="entry name" value="SNAPC1"/>
    <property type="match status" value="1"/>
</dbReference>
<evidence type="ECO:0000313" key="2">
    <source>
        <dbReference type="Ensembl" id="ENSHCOP00000028298.1"/>
    </source>
</evidence>
<dbReference type="PANTHER" id="PTHR15131:SF3">
    <property type="entry name" value="SNRNA-ACTIVATING PROTEIN COMPLEX SUBUNIT 1"/>
    <property type="match status" value="1"/>
</dbReference>
<dbReference type="GO" id="GO:0042795">
    <property type="term" value="P:snRNA transcription by RNA polymerase II"/>
    <property type="evidence" value="ECO:0007669"/>
    <property type="project" value="TreeGrafter"/>
</dbReference>
<dbReference type="GeneID" id="109521277"/>
<dbReference type="OMA" id="RDDMQNV"/>
<evidence type="ECO:0000313" key="3">
    <source>
        <dbReference type="Proteomes" id="UP000264820"/>
    </source>
</evidence>
<dbReference type="GO" id="GO:0042796">
    <property type="term" value="P:snRNA transcription by RNA polymerase III"/>
    <property type="evidence" value="ECO:0007669"/>
    <property type="project" value="TreeGrafter"/>
</dbReference>
<dbReference type="CTD" id="393224"/>
<dbReference type="GO" id="GO:0019185">
    <property type="term" value="C:snRNA-activating protein complex"/>
    <property type="evidence" value="ECO:0007669"/>
    <property type="project" value="TreeGrafter"/>
</dbReference>
<dbReference type="Ensembl" id="ENSHCOT00000025282.1">
    <property type="protein sequence ID" value="ENSHCOP00000028298.1"/>
    <property type="gene ID" value="ENSHCOG00000020841.1"/>
</dbReference>
<dbReference type="Proteomes" id="UP000264820">
    <property type="component" value="Unplaced"/>
</dbReference>
<dbReference type="InterPro" id="IPR019188">
    <property type="entry name" value="SNAPC1"/>
</dbReference>
<accession>A0A3Q2Z8Z6</accession>
<organism evidence="2 3">
    <name type="scientific">Hippocampus comes</name>
    <name type="common">Tiger tail seahorse</name>
    <dbReference type="NCBI Taxonomy" id="109280"/>
    <lineage>
        <taxon>Eukaryota</taxon>
        <taxon>Metazoa</taxon>
        <taxon>Chordata</taxon>
        <taxon>Craniata</taxon>
        <taxon>Vertebrata</taxon>
        <taxon>Euteleostomi</taxon>
        <taxon>Actinopterygii</taxon>
        <taxon>Neopterygii</taxon>
        <taxon>Teleostei</taxon>
        <taxon>Neoteleostei</taxon>
        <taxon>Acanthomorphata</taxon>
        <taxon>Syngnathiaria</taxon>
        <taxon>Syngnathiformes</taxon>
        <taxon>Syngnathoidei</taxon>
        <taxon>Syngnathidae</taxon>
        <taxon>Hippocampus</taxon>
    </lineage>
</organism>
<feature type="region of interest" description="Disordered" evidence="1">
    <location>
        <begin position="226"/>
        <end position="258"/>
    </location>
</feature>
<dbReference type="PANTHER" id="PTHR15131">
    <property type="entry name" value="SMALL NUCLEAR RNA ACTIVATING COMPLEX, POLYPEPTIDE 1"/>
    <property type="match status" value="1"/>
</dbReference>
<reference evidence="2" key="1">
    <citation type="submission" date="2025-08" db="UniProtKB">
        <authorList>
            <consortium name="Ensembl"/>
        </authorList>
    </citation>
    <scope>IDENTIFICATION</scope>
</reference>
<dbReference type="GeneTree" id="ENSGT00390000018691"/>
<dbReference type="RefSeq" id="XP_019734609.1">
    <property type="nucleotide sequence ID" value="XM_019879050.1"/>
</dbReference>
<evidence type="ECO:0000256" key="1">
    <source>
        <dbReference type="SAM" id="MobiDB-lite"/>
    </source>
</evidence>
<dbReference type="OrthoDB" id="20127at2759"/>
<proteinExistence type="predicted"/>
<dbReference type="GO" id="GO:0043565">
    <property type="term" value="F:sequence-specific DNA binding"/>
    <property type="evidence" value="ECO:0007669"/>
    <property type="project" value="TreeGrafter"/>
</dbReference>
<dbReference type="KEGG" id="hcq:109521277"/>
<sequence length="354" mass="39850">MKTKSSRNQQVRSDCEELLARFQQTDSVRFEVFSQIWREMKFGHIFFGTAGREKRAFGRAALDVAAVYFLPPFSFQIRAGGLYLLHGLYHCQTASPRVPIRLALKDWEDVLAFEKDAVGAQHLDAVFLLRQLLLRKAFHFAAMPALLTFKRSKEEARSRLCKRFVARARGPQELVGRDAMEELSNIHHLYGKLKSSVFSEAQRERLGVALIRHNLPAQLRGHVVSFHGWQKRKQQEESDDEDEGDGEGTSSRAESSRRAQLLSSIKSKAYGQAAETCKSRRHRQVEVNAGEESGPALSKVRSKSSKVSLKARTTENVCIIGDMSKEAATSTRIHHLTALDRGGRQAQKDESAGE</sequence>
<dbReference type="AlphaFoldDB" id="A0A3Q2Z8Z6"/>
<name>A0A3Q2Z8Z6_HIPCM</name>
<protein>
    <submittedName>
        <fullName evidence="2">Small nuclear RNA activating complex polypeptide 1</fullName>
    </submittedName>
</protein>
<keyword evidence="3" id="KW-1185">Reference proteome</keyword>
<feature type="compositionally biased region" description="Acidic residues" evidence="1">
    <location>
        <begin position="237"/>
        <end position="246"/>
    </location>
</feature>
<reference evidence="2" key="2">
    <citation type="submission" date="2025-09" db="UniProtKB">
        <authorList>
            <consortium name="Ensembl"/>
        </authorList>
    </citation>
    <scope>IDENTIFICATION</scope>
</reference>
<feature type="region of interest" description="Disordered" evidence="1">
    <location>
        <begin position="272"/>
        <end position="308"/>
    </location>
</feature>
<dbReference type="STRING" id="109280.ENSHCOP00000028298"/>